<name>A0A7H0LQB0_9SPHN</name>
<accession>A0A7H0LQB0</accession>
<keyword evidence="3" id="KW-1185">Reference proteome</keyword>
<sequence>MELALRTRRAGTNLTSAAVDYEIDVRNTGDAAARAIRLDIRLLSASADQDAVLAALFAAPIDRPPVAPFDLDPGADISLGGMAMIPKESLSILTVQDKAFFVPVMSVNALYHWEPGEAHGGNGQTATAFVIGIDRGEDAKMGPFRADTGPRMFDGVSQRPHNLTIER</sequence>
<protein>
    <submittedName>
        <fullName evidence="2">Uncharacterized protein</fullName>
    </submittedName>
</protein>
<organism evidence="2 3">
    <name type="scientific">Sphingomonas alpina</name>
    <dbReference type="NCBI Taxonomy" id="653931"/>
    <lineage>
        <taxon>Bacteria</taxon>
        <taxon>Pseudomonadati</taxon>
        <taxon>Pseudomonadota</taxon>
        <taxon>Alphaproteobacteria</taxon>
        <taxon>Sphingomonadales</taxon>
        <taxon>Sphingomonadaceae</taxon>
        <taxon>Sphingomonas</taxon>
    </lineage>
</organism>
<dbReference type="AlphaFoldDB" id="A0A7H0LQB0"/>
<gene>
    <name evidence="2" type="ORF">H3Z74_04495</name>
</gene>
<evidence type="ECO:0000313" key="2">
    <source>
        <dbReference type="EMBL" id="QNQ11863.1"/>
    </source>
</evidence>
<dbReference type="KEGG" id="spap:H3Z74_04495"/>
<feature type="region of interest" description="Disordered" evidence="1">
    <location>
        <begin position="144"/>
        <end position="167"/>
    </location>
</feature>
<proteinExistence type="predicted"/>
<dbReference type="EMBL" id="CP061038">
    <property type="protein sequence ID" value="QNQ11863.1"/>
    <property type="molecule type" value="Genomic_DNA"/>
</dbReference>
<reference evidence="2 3" key="1">
    <citation type="submission" date="2020-09" db="EMBL/GenBank/DDBJ databases">
        <title>Sphingomonas sp., a new species isolated from pork steak.</title>
        <authorList>
            <person name="Heidler von Heilborn D."/>
        </authorList>
    </citation>
    <scope>NUCLEOTIDE SEQUENCE [LARGE SCALE GENOMIC DNA]</scope>
    <source>
        <strain evidence="3">S8-3T</strain>
    </source>
</reference>
<evidence type="ECO:0000313" key="3">
    <source>
        <dbReference type="Proteomes" id="UP000516148"/>
    </source>
</evidence>
<dbReference type="Proteomes" id="UP000516148">
    <property type="component" value="Chromosome"/>
</dbReference>
<evidence type="ECO:0000256" key="1">
    <source>
        <dbReference type="SAM" id="MobiDB-lite"/>
    </source>
</evidence>